<comment type="caution">
    <text evidence="1">The sequence shown here is derived from an EMBL/GenBank/DDBJ whole genome shotgun (WGS) entry which is preliminary data.</text>
</comment>
<dbReference type="AlphaFoldDB" id="A0A139N963"/>
<organism evidence="1 2">
    <name type="scientific">Streptococcus gallolyticus</name>
    <dbReference type="NCBI Taxonomy" id="315405"/>
    <lineage>
        <taxon>Bacteria</taxon>
        <taxon>Bacillati</taxon>
        <taxon>Bacillota</taxon>
        <taxon>Bacilli</taxon>
        <taxon>Lactobacillales</taxon>
        <taxon>Streptococcaceae</taxon>
        <taxon>Streptococcus</taxon>
    </lineage>
</organism>
<accession>A0A139N963</accession>
<reference evidence="1 2" key="1">
    <citation type="submission" date="2016-01" db="EMBL/GenBank/DDBJ databases">
        <title>Highly variable Streptococcus oralis are common among viridans streptococci isolated from primates.</title>
        <authorList>
            <person name="Denapaite D."/>
            <person name="Rieger M."/>
            <person name="Koendgen S."/>
            <person name="Brueckner R."/>
            <person name="Ochigava I."/>
            <person name="Kappeler P."/>
            <person name="Maetz-Rensing K."/>
            <person name="Leendertz F."/>
            <person name="Hakenbeck R."/>
        </authorList>
    </citation>
    <scope>NUCLEOTIDE SEQUENCE [LARGE SCALE GENOMIC DNA]</scope>
    <source>
        <strain evidence="1 2">DD02</strain>
    </source>
</reference>
<protein>
    <submittedName>
        <fullName evidence="1">NAD-dependent oxidoreductase</fullName>
    </submittedName>
</protein>
<sequence length="95" mass="10632">MVPKIVQQRLNQRFKAIKAQLLLSAGATNTLPELALSLNNQSMTMINENTLNHRMHDEFVAFQAIIEQEDMTATKLALEHSRAVMEVLDAAVNSL</sequence>
<gene>
    <name evidence="1" type="ORF">SGADD02_00546</name>
</gene>
<evidence type="ECO:0000313" key="1">
    <source>
        <dbReference type="EMBL" id="KXT72281.1"/>
    </source>
</evidence>
<dbReference type="Proteomes" id="UP000070198">
    <property type="component" value="Unassembled WGS sequence"/>
</dbReference>
<dbReference type="PATRIC" id="fig|315405.11.peg.618"/>
<dbReference type="EMBL" id="LQOF01000067">
    <property type="protein sequence ID" value="KXT72281.1"/>
    <property type="molecule type" value="Genomic_DNA"/>
</dbReference>
<proteinExistence type="predicted"/>
<evidence type="ECO:0000313" key="2">
    <source>
        <dbReference type="Proteomes" id="UP000070198"/>
    </source>
</evidence>
<name>A0A139N963_9STRE</name>